<dbReference type="RefSeq" id="WP_042624550.1">
    <property type="nucleotide sequence ID" value="NZ_BSTO01000026.1"/>
</dbReference>
<accession>A0A0B6RUU1</accession>
<evidence type="ECO:0000256" key="4">
    <source>
        <dbReference type="ARBA" id="ARBA00022475"/>
    </source>
</evidence>
<protein>
    <recommendedName>
        <fullName evidence="3 9">Flagellar biosynthetic protein FliQ</fullName>
    </recommendedName>
</protein>
<evidence type="ECO:0000256" key="6">
    <source>
        <dbReference type="ARBA" id="ARBA00022989"/>
    </source>
</evidence>
<dbReference type="HOGENOM" id="CLU_164516_2_1_4"/>
<keyword evidence="10" id="KW-0966">Cell projection</keyword>
<evidence type="ECO:0000256" key="7">
    <source>
        <dbReference type="ARBA" id="ARBA00023136"/>
    </source>
</evidence>
<dbReference type="KEGG" id="bgp:BGL_1c13980"/>
<gene>
    <name evidence="10" type="primary">fliQ2</name>
    <name evidence="9" type="synonym">fliQ</name>
    <name evidence="10" type="ORF">BGL_1c13980</name>
</gene>
<feature type="transmembrane region" description="Helical" evidence="9">
    <location>
        <begin position="51"/>
        <end position="71"/>
    </location>
</feature>
<keyword evidence="11" id="KW-1185">Reference proteome</keyword>
<evidence type="ECO:0000313" key="10">
    <source>
        <dbReference type="EMBL" id="AJK45914.1"/>
    </source>
</evidence>
<keyword evidence="10" id="KW-0282">Flagellum</keyword>
<reference evidence="11" key="1">
    <citation type="submission" date="2011-03" db="EMBL/GenBank/DDBJ databases">
        <authorList>
            <person name="Voget S."/>
            <person name="Streit W.R."/>
            <person name="Jaeger K.E."/>
            <person name="Daniel R."/>
        </authorList>
    </citation>
    <scope>NUCLEOTIDE SEQUENCE [LARGE SCALE GENOMIC DNA]</scope>
    <source>
        <strain evidence="11">PG1</strain>
    </source>
</reference>
<proteinExistence type="inferred from homology"/>
<evidence type="ECO:0000313" key="11">
    <source>
        <dbReference type="Proteomes" id="UP000031838"/>
    </source>
</evidence>
<evidence type="ECO:0000256" key="1">
    <source>
        <dbReference type="ARBA" id="ARBA00004651"/>
    </source>
</evidence>
<keyword evidence="10" id="KW-0969">Cilium</keyword>
<dbReference type="InterPro" id="IPR002191">
    <property type="entry name" value="Bac_export_3"/>
</dbReference>
<name>A0A0B6RUU1_BURPL</name>
<dbReference type="PRINTS" id="PR00952">
    <property type="entry name" value="TYPE3IMQPROT"/>
</dbReference>
<evidence type="ECO:0000256" key="3">
    <source>
        <dbReference type="ARBA" id="ARBA00021718"/>
    </source>
</evidence>
<keyword evidence="5 9" id="KW-0812">Transmembrane</keyword>
<organism evidence="10 11">
    <name type="scientific">Burkholderia plantarii</name>
    <dbReference type="NCBI Taxonomy" id="41899"/>
    <lineage>
        <taxon>Bacteria</taxon>
        <taxon>Pseudomonadati</taxon>
        <taxon>Pseudomonadota</taxon>
        <taxon>Betaproteobacteria</taxon>
        <taxon>Burkholderiales</taxon>
        <taxon>Burkholderiaceae</taxon>
        <taxon>Burkholderia</taxon>
    </lineage>
</organism>
<keyword evidence="7 9" id="KW-0472">Membrane</keyword>
<keyword evidence="6 9" id="KW-1133">Transmembrane helix</keyword>
<dbReference type="GO" id="GO:0005886">
    <property type="term" value="C:plasma membrane"/>
    <property type="evidence" value="ECO:0007669"/>
    <property type="project" value="UniProtKB-SubCell"/>
</dbReference>
<sequence>MSSDSALNLMAQLLWTGLLVAGPLLAAALVTGLAISVFQVVTQLQEMSLSYVPKLVVVGLVIAVLGSWMLARLTGFTQSLFNLIPTLG</sequence>
<evidence type="ECO:0000256" key="9">
    <source>
        <dbReference type="RuleBase" id="RU364090"/>
    </source>
</evidence>
<dbReference type="GO" id="GO:0044780">
    <property type="term" value="P:bacterial-type flagellum assembly"/>
    <property type="evidence" value="ECO:0007669"/>
    <property type="project" value="InterPro"/>
</dbReference>
<comment type="similarity">
    <text evidence="2 9">Belongs to the FliQ/MopD/SpaQ family.</text>
</comment>
<dbReference type="Pfam" id="PF01313">
    <property type="entry name" value="Bac_export_3"/>
    <property type="match status" value="1"/>
</dbReference>
<feature type="transmembrane region" description="Helical" evidence="9">
    <location>
        <begin position="12"/>
        <end position="39"/>
    </location>
</feature>
<dbReference type="EMBL" id="CP002580">
    <property type="protein sequence ID" value="AJK45914.1"/>
    <property type="molecule type" value="Genomic_DNA"/>
</dbReference>
<dbReference type="KEGG" id="bpla:bpln_1g13550"/>
<keyword evidence="8 9" id="KW-0975">Bacterial flagellum</keyword>
<evidence type="ECO:0000256" key="2">
    <source>
        <dbReference type="ARBA" id="ARBA00006156"/>
    </source>
</evidence>
<comment type="function">
    <text evidence="9">Role in flagellar biosynthesis.</text>
</comment>
<dbReference type="GO" id="GO:0009425">
    <property type="term" value="C:bacterial-type flagellum basal body"/>
    <property type="evidence" value="ECO:0007669"/>
    <property type="project" value="UniProtKB-SubCell"/>
</dbReference>
<reference evidence="10 11" key="2">
    <citation type="journal article" date="2016" name="Appl. Microbiol. Biotechnol.">
        <title>Mutations improving production and secretion of extracellular lipase by Burkholderia glumae PG1.</title>
        <authorList>
            <person name="Knapp A."/>
            <person name="Voget S."/>
            <person name="Gao R."/>
            <person name="Zaburannyi N."/>
            <person name="Krysciak D."/>
            <person name="Breuer M."/>
            <person name="Hauer B."/>
            <person name="Streit W.R."/>
            <person name="Muller R."/>
            <person name="Daniel R."/>
            <person name="Jaeger K.E."/>
        </authorList>
    </citation>
    <scope>NUCLEOTIDE SEQUENCE [LARGE SCALE GENOMIC DNA]</scope>
    <source>
        <strain evidence="10 11">PG1</strain>
    </source>
</reference>
<dbReference type="NCBIfam" id="TIGR01402">
    <property type="entry name" value="fliQ"/>
    <property type="match status" value="1"/>
</dbReference>
<dbReference type="GO" id="GO:0009306">
    <property type="term" value="P:protein secretion"/>
    <property type="evidence" value="ECO:0007669"/>
    <property type="project" value="InterPro"/>
</dbReference>
<dbReference type="Proteomes" id="UP000031838">
    <property type="component" value="Chromosome 1"/>
</dbReference>
<dbReference type="PIRSF" id="PIRSF004669">
    <property type="entry name" value="FliQ"/>
    <property type="match status" value="1"/>
</dbReference>
<dbReference type="PANTHER" id="PTHR34040">
    <property type="entry name" value="FLAGELLAR BIOSYNTHETIC PROTEIN FLIQ"/>
    <property type="match status" value="1"/>
</dbReference>
<evidence type="ECO:0000256" key="5">
    <source>
        <dbReference type="ARBA" id="ARBA00022692"/>
    </source>
</evidence>
<dbReference type="PANTHER" id="PTHR34040:SF2">
    <property type="entry name" value="FLAGELLAR BIOSYNTHETIC PROTEIN FLIQ"/>
    <property type="match status" value="1"/>
</dbReference>
<keyword evidence="4 9" id="KW-1003">Cell membrane</keyword>
<dbReference type="AlphaFoldDB" id="A0A0B6RUU1"/>
<dbReference type="InterPro" id="IPR006305">
    <property type="entry name" value="FliQ"/>
</dbReference>
<comment type="subcellular location">
    <subcellularLocation>
        <location evidence="1 9">Cell membrane</location>
        <topology evidence="1">Multi-pass membrane protein</topology>
    </subcellularLocation>
    <subcellularLocation>
        <location evidence="9">Bacterial flagellum basal body</location>
    </subcellularLocation>
</comment>
<evidence type="ECO:0000256" key="8">
    <source>
        <dbReference type="ARBA" id="ARBA00023143"/>
    </source>
</evidence>